<gene>
    <name evidence="6 8 9" type="ORF">SRAE_1000003200</name>
</gene>
<evidence type="ECO:0000256" key="4">
    <source>
        <dbReference type="SAM" id="MobiDB-lite"/>
    </source>
</evidence>
<accession>A0A090KW97</accession>
<dbReference type="WormBase" id="SRAE_1000003200">
    <property type="protein sequence ID" value="SRP07453"/>
    <property type="gene ID" value="WBGene00256625"/>
</dbReference>
<reference evidence="7" key="1">
    <citation type="submission" date="2014-09" db="EMBL/GenBank/DDBJ databases">
        <authorList>
            <person name="Martin A.A."/>
        </authorList>
    </citation>
    <scope>NUCLEOTIDE SEQUENCE</scope>
    <source>
        <strain evidence="7">ED321</strain>
    </source>
</reference>
<dbReference type="Pfam" id="PF05670">
    <property type="entry name" value="NFACT-R_1"/>
    <property type="match status" value="1"/>
</dbReference>
<comment type="subunit">
    <text evidence="3">Interacts (via cytoplasmic region) with ILK.</text>
</comment>
<dbReference type="STRING" id="34506.A0A090KW97"/>
<proteinExistence type="inferred from homology"/>
<dbReference type="InterPro" id="IPR039730">
    <property type="entry name" value="Jlp2/Ccd25"/>
</dbReference>
<reference evidence="6" key="2">
    <citation type="submission" date="2014-09" db="EMBL/GenBank/DDBJ databases">
        <authorList>
            <person name="Aslett A.Martin."/>
        </authorList>
    </citation>
    <scope>NUCLEOTIDE SEQUENCE</scope>
    <source>
        <strain evidence="6">ED321 Heterogonic</strain>
    </source>
</reference>
<feature type="region of interest" description="Disordered" evidence="4">
    <location>
        <begin position="145"/>
        <end position="182"/>
    </location>
</feature>
<dbReference type="Proteomes" id="UP000035682">
    <property type="component" value="Unplaced"/>
</dbReference>
<evidence type="ECO:0000256" key="3">
    <source>
        <dbReference type="ARBA" id="ARBA00024214"/>
    </source>
</evidence>
<evidence type="ECO:0000256" key="1">
    <source>
        <dbReference type="ARBA" id="ARBA00008998"/>
    </source>
</evidence>
<name>A0A090KW97_STRRB</name>
<dbReference type="PANTHER" id="PTHR13049:SF2">
    <property type="entry name" value="COILED-COIL DOMAIN-CONTAINING PROTEIN 25"/>
    <property type="match status" value="1"/>
</dbReference>
<organism evidence="6">
    <name type="scientific">Strongyloides ratti</name>
    <name type="common">Parasitic roundworm</name>
    <dbReference type="NCBI Taxonomy" id="34506"/>
    <lineage>
        <taxon>Eukaryota</taxon>
        <taxon>Metazoa</taxon>
        <taxon>Ecdysozoa</taxon>
        <taxon>Nematoda</taxon>
        <taxon>Chromadorea</taxon>
        <taxon>Rhabditida</taxon>
        <taxon>Tylenchina</taxon>
        <taxon>Panagrolaimomorpha</taxon>
        <taxon>Strongyloidoidea</taxon>
        <taxon>Strongyloididae</taxon>
        <taxon>Strongyloides</taxon>
    </lineage>
</organism>
<comment type="similarity">
    <text evidence="1">Belongs to the CCDC25 family.</text>
</comment>
<dbReference type="RefSeq" id="XP_024500957.1">
    <property type="nucleotide sequence ID" value="XM_024646817.1"/>
</dbReference>
<dbReference type="InterPro" id="IPR008532">
    <property type="entry name" value="NFACT_RNA-bd"/>
</dbReference>
<dbReference type="EMBL" id="LN609528">
    <property type="protein sequence ID" value="CEF61755.1"/>
    <property type="molecule type" value="Genomic_DNA"/>
</dbReference>
<evidence type="ECO:0000256" key="2">
    <source>
        <dbReference type="ARBA" id="ARBA00016700"/>
    </source>
</evidence>
<dbReference type="OrthoDB" id="200398at2759"/>
<evidence type="ECO:0000259" key="5">
    <source>
        <dbReference type="Pfam" id="PF05670"/>
    </source>
</evidence>
<feature type="domain" description="NFACT RNA-binding" evidence="5">
    <location>
        <begin position="1"/>
        <end position="111"/>
    </location>
</feature>
<dbReference type="OMA" id="YHDEKAV"/>
<evidence type="ECO:0000313" key="8">
    <source>
        <dbReference type="WBParaSite" id="SRAE_1000003200.1"/>
    </source>
</evidence>
<dbReference type="eggNOG" id="KOG3272">
    <property type="taxonomic scope" value="Eukaryota"/>
</dbReference>
<evidence type="ECO:0000313" key="7">
    <source>
        <dbReference type="Proteomes" id="UP000035682"/>
    </source>
</evidence>
<dbReference type="PANTHER" id="PTHR13049">
    <property type="entry name" value="DUF814-RELATED"/>
    <property type="match status" value="1"/>
</dbReference>
<protein>
    <recommendedName>
        <fullName evidence="2">Coiled-coil domain-containing protein 25</fullName>
    </recommendedName>
</protein>
<reference evidence="8" key="3">
    <citation type="submission" date="2020-12" db="UniProtKB">
        <authorList>
            <consortium name="WormBaseParasite"/>
        </authorList>
    </citation>
    <scope>IDENTIFICATION</scope>
</reference>
<dbReference type="CTD" id="36374120"/>
<dbReference type="GeneID" id="36374120"/>
<dbReference type="WBParaSite" id="SRAE_1000003200.1">
    <property type="protein sequence ID" value="SRAE_1000003200.1"/>
    <property type="gene ID" value="WBGene00256625"/>
</dbReference>
<evidence type="ECO:0000313" key="9">
    <source>
        <dbReference type="WormBase" id="SRAE_1000003200"/>
    </source>
</evidence>
<dbReference type="AlphaFoldDB" id="A0A090KW97"/>
<evidence type="ECO:0000313" key="6">
    <source>
        <dbReference type="EMBL" id="CEF61755.1"/>
    </source>
</evidence>
<keyword evidence="7" id="KW-1185">Reference proteome</keyword>
<sequence length="207" mass="24311">MVRYFTSTATNPPSLLYVGRDKEENELLIRWGWPEDVWFHVDKLSSAHVYVRLKEGQTIDDMPQELIEDCAALVKANSIQGCKLSSVDVVYTPWSNLKKTGDMVTGQVGFYSDKQVRKCKAEKRNDIVNRLAKTEVVDDNVDFKSQREERDAKERQARRKIEKEKKLREEEEKKKKEKEKELRSYEKVFVDDKMNTNKDGYDSDDFM</sequence>